<dbReference type="Pfam" id="PF01575">
    <property type="entry name" value="MaoC_dehydratas"/>
    <property type="match status" value="1"/>
</dbReference>
<dbReference type="Gene3D" id="3.10.129.10">
    <property type="entry name" value="Hotdog Thioesterase"/>
    <property type="match status" value="1"/>
</dbReference>
<dbReference type="Proteomes" id="UP001250214">
    <property type="component" value="Unassembled WGS sequence"/>
</dbReference>
<evidence type="ECO:0000256" key="2">
    <source>
        <dbReference type="SAM" id="MobiDB-lite"/>
    </source>
</evidence>
<organism evidence="4 5">
    <name type="scientific">Lipingzhangella rawalii</name>
    <dbReference type="NCBI Taxonomy" id="2055835"/>
    <lineage>
        <taxon>Bacteria</taxon>
        <taxon>Bacillati</taxon>
        <taxon>Actinomycetota</taxon>
        <taxon>Actinomycetes</taxon>
        <taxon>Streptosporangiales</taxon>
        <taxon>Nocardiopsidaceae</taxon>
        <taxon>Lipingzhangella</taxon>
    </lineage>
</organism>
<protein>
    <submittedName>
        <fullName evidence="4">MaoC/PaaZ C-terminal domain-containing protein</fullName>
    </submittedName>
</protein>
<dbReference type="SUPFAM" id="SSF54637">
    <property type="entry name" value="Thioesterase/thiol ester dehydrase-isomerase"/>
    <property type="match status" value="2"/>
</dbReference>
<name>A0ABU2H852_9ACTN</name>
<reference evidence="5" key="1">
    <citation type="submission" date="2023-07" db="EMBL/GenBank/DDBJ databases">
        <title>Novel species in the genus Lipingzhangella isolated from Sambhar Salt Lake.</title>
        <authorList>
            <person name="Jiya N."/>
            <person name="Kajale S."/>
            <person name="Sharma A."/>
        </authorList>
    </citation>
    <scope>NUCLEOTIDE SEQUENCE [LARGE SCALE GENOMIC DNA]</scope>
    <source>
        <strain evidence="5">LS1_29</strain>
    </source>
</reference>
<comment type="similarity">
    <text evidence="1">Belongs to the enoyl-CoA hydratase/isomerase family.</text>
</comment>
<dbReference type="EMBL" id="JAVLVT010000005">
    <property type="protein sequence ID" value="MDS1271029.1"/>
    <property type="molecule type" value="Genomic_DNA"/>
</dbReference>
<evidence type="ECO:0000313" key="5">
    <source>
        <dbReference type="Proteomes" id="UP001250214"/>
    </source>
</evidence>
<evidence type="ECO:0000259" key="3">
    <source>
        <dbReference type="Pfam" id="PF01575"/>
    </source>
</evidence>
<sequence>MPDRPITILHRSPRLTASYLRAAVPRRRRSGEVPPQQLVLPNVRLDPAHVARYREVCGWPQGRELPVTYPHILGFGLTMALLTRPDFPLAPIGLVHLHNSIRRLDTIDPDTPLTLRAWADPLQDHPSGVTVDVHTTLTAADSQVPQWRSVSTYLRRGPRGASSGPAPHPCGPDRNEIDTTWRVARNMGRRYASVSGDRNPIHLHPLTARPFGFRRAIAHGMWTKARCLALLESSAGGAPPAPSCQVEVTFRTPVLLGSDVRLHAGSTDEGWAFELGSPNGDRWHLRGHLSTPGS</sequence>
<feature type="region of interest" description="Disordered" evidence="2">
    <location>
        <begin position="155"/>
        <end position="176"/>
    </location>
</feature>
<dbReference type="InterPro" id="IPR029069">
    <property type="entry name" value="HotDog_dom_sf"/>
</dbReference>
<evidence type="ECO:0000313" key="4">
    <source>
        <dbReference type="EMBL" id="MDS1271029.1"/>
    </source>
</evidence>
<dbReference type="RefSeq" id="WP_310912581.1">
    <property type="nucleotide sequence ID" value="NZ_JAVLVT010000005.1"/>
</dbReference>
<proteinExistence type="inferred from homology"/>
<dbReference type="InterPro" id="IPR002539">
    <property type="entry name" value="MaoC-like_dom"/>
</dbReference>
<comment type="caution">
    <text evidence="4">The sequence shown here is derived from an EMBL/GenBank/DDBJ whole genome shotgun (WGS) entry which is preliminary data.</text>
</comment>
<gene>
    <name evidence="4" type="ORF">RIF23_12040</name>
</gene>
<keyword evidence="5" id="KW-1185">Reference proteome</keyword>
<dbReference type="CDD" id="cd03441">
    <property type="entry name" value="R_hydratase_like"/>
    <property type="match status" value="1"/>
</dbReference>
<evidence type="ECO:0000256" key="1">
    <source>
        <dbReference type="ARBA" id="ARBA00005254"/>
    </source>
</evidence>
<dbReference type="PANTHER" id="PTHR43841">
    <property type="entry name" value="3-HYDROXYACYL-THIOESTER DEHYDRATASE HTDX-RELATED"/>
    <property type="match status" value="1"/>
</dbReference>
<feature type="domain" description="MaoC-like" evidence="3">
    <location>
        <begin position="183"/>
        <end position="264"/>
    </location>
</feature>
<dbReference type="PANTHER" id="PTHR43841:SF1">
    <property type="entry name" value="3-HYDROXYACYL-THIOESTER DEHYDRATASE X"/>
    <property type="match status" value="1"/>
</dbReference>
<accession>A0ABU2H852</accession>